<evidence type="ECO:0008006" key="3">
    <source>
        <dbReference type="Google" id="ProtNLM"/>
    </source>
</evidence>
<dbReference type="RefSeq" id="WP_146868492.1">
    <property type="nucleotide sequence ID" value="NZ_BKBC01000027.1"/>
</dbReference>
<sequence length="307" mass="35240">MDYYLKEYGLLKNVTIAEKYSSGEIESFKVEELNNIYINGVEYVPRYSINDDRKKEFPSIRLYKSGKLKTLDLENITTIKTAEHIFSAEKLVFYETGEIKRIFPLNGKISGYWSEDDEYNLAEAYDFNFKFAFFKSKVISIQLFKNGKVKSITLWPKDKVSIKYNSEKINVRIGISLYDDGNLKTCEPACPTKINTPIGEIEAFDKNAFGIHGEDNSLKFYNDGSIKALTTSTKIIKIIDKKGNTTIHSPKEVFHYSGSLVKDIITVSIEFKENKVIIDGTSEYLLYENKFIIEQFGEKKLTLKGDL</sequence>
<dbReference type="EMBL" id="BKBC01000027">
    <property type="protein sequence ID" value="GEQ21609.1"/>
    <property type="molecule type" value="Genomic_DNA"/>
</dbReference>
<protein>
    <recommendedName>
        <fullName evidence="3">MORN repeat variant</fullName>
    </recommendedName>
</protein>
<proteinExistence type="predicted"/>
<organism evidence="1 2">
    <name type="scientific">Clostridium butyricum</name>
    <dbReference type="NCBI Taxonomy" id="1492"/>
    <lineage>
        <taxon>Bacteria</taxon>
        <taxon>Bacillati</taxon>
        <taxon>Bacillota</taxon>
        <taxon>Clostridia</taxon>
        <taxon>Eubacteriales</taxon>
        <taxon>Clostridiaceae</taxon>
        <taxon>Clostridium</taxon>
    </lineage>
</organism>
<evidence type="ECO:0000313" key="1">
    <source>
        <dbReference type="EMBL" id="GEQ21609.1"/>
    </source>
</evidence>
<accession>A0A512TMW6</accession>
<gene>
    <name evidence="1" type="ORF">CBU02nite_21150</name>
</gene>
<dbReference type="AlphaFoldDB" id="A0A512TMW6"/>
<evidence type="ECO:0000313" key="2">
    <source>
        <dbReference type="Proteomes" id="UP000321089"/>
    </source>
</evidence>
<name>A0A512TMW6_CLOBU</name>
<reference evidence="1 2" key="1">
    <citation type="submission" date="2019-07" db="EMBL/GenBank/DDBJ databases">
        <title>Whole genome shotgun sequence of Clostridium butyricum NBRC 3858.</title>
        <authorList>
            <person name="Hosoyama A."/>
            <person name="Uohara A."/>
            <person name="Ohji S."/>
            <person name="Ichikawa N."/>
        </authorList>
    </citation>
    <scope>NUCLEOTIDE SEQUENCE [LARGE SCALE GENOMIC DNA]</scope>
    <source>
        <strain evidence="1 2">NBRC 3858</strain>
    </source>
</reference>
<comment type="caution">
    <text evidence="1">The sequence shown here is derived from an EMBL/GenBank/DDBJ whole genome shotgun (WGS) entry which is preliminary data.</text>
</comment>
<dbReference type="Proteomes" id="UP000321089">
    <property type="component" value="Unassembled WGS sequence"/>
</dbReference>